<keyword evidence="2" id="KW-0645">Protease</keyword>
<sequence length="633" mass="72262">MEPEDDCQHDELYIDCTPAAEEAGFKRPDLSKRLAAVTLSGTQPGAPISTHKEIMSNDLTFPGPLGLPGDTITDDPHYKPRSFKMWHGTRGRTPVTGDNRIIYVMEPPLMSRDVRDLMKDWHQPVLPEDELDPQLPTWNSSTAHMPDLVDYLRAFFLTMDVRSIPTKRKWQRWDANKNPKSMNPTQRYIGLKNPGKDGGLFPVRYRQGFHDCSRMQLNVDDIAEALVNKAENVYAIIMLVDFDLYDADNHFLAGQSYPERRVAIMSPFRHNPALDARSEFWRDHMWPASHCKTYANMLCKVDNDGPRQFTVSSSHTTSALSAATRAFREVPEPQTTSQLANNWLSRVCFSASHHLMRCFAVEHCIYYACLMQACDTMRQDVSNPFTELDVPRQRSWIAEHTSALKGFCSQWSDVPQFAAFGAWLGARRFDAKISQQGCPEGCRTPYCSRNCRRADKKAHGKVCKLLQDAVAAGASSSQHRPTEHQRQPPSPDTTLRIIDVTWFHDCPKEEVYRILIDSYRLRMNDMSECRQVSDEDVYFVRFATSIIGFRRYLDIAQDTAGFLPSWWNAEKREECEAYCAIPNGGHTCKLSYWQSVEDIARDYNDDEQIVLRLRLLAQVVFGCGPGGKDVTTM</sequence>
<keyword evidence="3" id="KW-0479">Metal-binding</keyword>
<keyword evidence="4" id="KW-0378">Hydrolase</keyword>
<evidence type="ECO:0000256" key="2">
    <source>
        <dbReference type="ARBA" id="ARBA00022670"/>
    </source>
</evidence>
<name>A0A8H4UEG9_9HYPO</name>
<keyword evidence="8" id="KW-1185">Reference proteome</keyword>
<evidence type="ECO:0008006" key="9">
    <source>
        <dbReference type="Google" id="ProtNLM"/>
    </source>
</evidence>
<dbReference type="PANTHER" id="PTHR15910">
    <property type="entry name" value="ARCHAEMETZINCIN"/>
    <property type="match status" value="1"/>
</dbReference>
<dbReference type="GO" id="GO:0008237">
    <property type="term" value="F:metallopeptidase activity"/>
    <property type="evidence" value="ECO:0007669"/>
    <property type="project" value="UniProtKB-KW"/>
</dbReference>
<keyword evidence="6" id="KW-0482">Metalloprotease</keyword>
<dbReference type="OrthoDB" id="2365600at2759"/>
<dbReference type="EMBL" id="JABEYC010000692">
    <property type="protein sequence ID" value="KAF4974955.1"/>
    <property type="molecule type" value="Genomic_DNA"/>
</dbReference>
<reference evidence="7" key="1">
    <citation type="journal article" date="2020" name="BMC Genomics">
        <title>Correction to: Identification and distribution of gene clusters required for synthesis of sphingolipid metabolism inhibitors in diverse species of the filamentous fungus Fusarium.</title>
        <authorList>
            <person name="Kim H.S."/>
            <person name="Lohmar J.M."/>
            <person name="Busman M."/>
            <person name="Brown D.W."/>
            <person name="Naumann T.A."/>
            <person name="Divon H.H."/>
            <person name="Lysoe E."/>
            <person name="Uhlig S."/>
            <person name="Proctor R.H."/>
        </authorList>
    </citation>
    <scope>NUCLEOTIDE SEQUENCE</scope>
    <source>
        <strain evidence="7">NRRL 22465</strain>
    </source>
</reference>
<dbReference type="InterPro" id="IPR012962">
    <property type="entry name" value="Pept_M54_archaemetzincn"/>
</dbReference>
<gene>
    <name evidence="7" type="ORF">FZEAL_8218</name>
</gene>
<dbReference type="GO" id="GO:0006508">
    <property type="term" value="P:proteolysis"/>
    <property type="evidence" value="ECO:0007669"/>
    <property type="project" value="UniProtKB-KW"/>
</dbReference>
<dbReference type="PANTHER" id="PTHR15910:SF1">
    <property type="entry name" value="ARCHAEMETZINCIN-2"/>
    <property type="match status" value="1"/>
</dbReference>
<dbReference type="GO" id="GO:0046872">
    <property type="term" value="F:metal ion binding"/>
    <property type="evidence" value="ECO:0007669"/>
    <property type="project" value="UniProtKB-KW"/>
</dbReference>
<evidence type="ECO:0000256" key="3">
    <source>
        <dbReference type="ARBA" id="ARBA00022723"/>
    </source>
</evidence>
<evidence type="ECO:0000256" key="1">
    <source>
        <dbReference type="ARBA" id="ARBA00001947"/>
    </source>
</evidence>
<organism evidence="7 8">
    <name type="scientific">Fusarium zealandicum</name>
    <dbReference type="NCBI Taxonomy" id="1053134"/>
    <lineage>
        <taxon>Eukaryota</taxon>
        <taxon>Fungi</taxon>
        <taxon>Dikarya</taxon>
        <taxon>Ascomycota</taxon>
        <taxon>Pezizomycotina</taxon>
        <taxon>Sordariomycetes</taxon>
        <taxon>Hypocreomycetidae</taxon>
        <taxon>Hypocreales</taxon>
        <taxon>Nectriaceae</taxon>
        <taxon>Fusarium</taxon>
        <taxon>Fusarium staphyleae species complex</taxon>
    </lineage>
</organism>
<proteinExistence type="predicted"/>
<reference evidence="7" key="2">
    <citation type="submission" date="2020-05" db="EMBL/GenBank/DDBJ databases">
        <authorList>
            <person name="Kim H.-S."/>
            <person name="Proctor R.H."/>
            <person name="Brown D.W."/>
        </authorList>
    </citation>
    <scope>NUCLEOTIDE SEQUENCE</scope>
    <source>
        <strain evidence="7">NRRL 22465</strain>
    </source>
</reference>
<dbReference type="Proteomes" id="UP000635477">
    <property type="component" value="Unassembled WGS sequence"/>
</dbReference>
<comment type="cofactor">
    <cofactor evidence="1">
        <name>Zn(2+)</name>
        <dbReference type="ChEBI" id="CHEBI:29105"/>
    </cofactor>
</comment>
<evidence type="ECO:0000313" key="8">
    <source>
        <dbReference type="Proteomes" id="UP000635477"/>
    </source>
</evidence>
<dbReference type="Gene3D" id="3.40.390.10">
    <property type="entry name" value="Collagenase (Catalytic Domain)"/>
    <property type="match status" value="1"/>
</dbReference>
<evidence type="ECO:0000256" key="5">
    <source>
        <dbReference type="ARBA" id="ARBA00022833"/>
    </source>
</evidence>
<dbReference type="SUPFAM" id="SSF144232">
    <property type="entry name" value="HIT/MYND zinc finger-like"/>
    <property type="match status" value="1"/>
</dbReference>
<evidence type="ECO:0000256" key="4">
    <source>
        <dbReference type="ARBA" id="ARBA00022801"/>
    </source>
</evidence>
<keyword evidence="5" id="KW-0862">Zinc</keyword>
<dbReference type="InterPro" id="IPR024079">
    <property type="entry name" value="MetalloPept_cat_dom_sf"/>
</dbReference>
<evidence type="ECO:0000256" key="6">
    <source>
        <dbReference type="ARBA" id="ARBA00023049"/>
    </source>
</evidence>
<evidence type="ECO:0000313" key="7">
    <source>
        <dbReference type="EMBL" id="KAF4974955.1"/>
    </source>
</evidence>
<dbReference type="AlphaFoldDB" id="A0A8H4UEG9"/>
<comment type="caution">
    <text evidence="7">The sequence shown here is derived from an EMBL/GenBank/DDBJ whole genome shotgun (WGS) entry which is preliminary data.</text>
</comment>
<protein>
    <recommendedName>
        <fullName evidence="9">MYND-type domain-containing protein</fullName>
    </recommendedName>
</protein>
<accession>A0A8H4UEG9</accession>